<dbReference type="InterPro" id="IPR036927">
    <property type="entry name" value="Cyt_c_oxase-like_su1_sf"/>
</dbReference>
<proteinExistence type="predicted"/>
<name>A0A7W7CNV5_9ACTN</name>
<accession>A0A7W7CNV5</accession>
<dbReference type="AlphaFoldDB" id="A0A7W7CNV5"/>
<protein>
    <submittedName>
        <fullName evidence="2">Heme/copper-type cytochrome/quinol oxidase subunit 1</fullName>
    </submittedName>
</protein>
<evidence type="ECO:0000313" key="3">
    <source>
        <dbReference type="Proteomes" id="UP000542742"/>
    </source>
</evidence>
<gene>
    <name evidence="2" type="ORF">BKA14_002142</name>
</gene>
<dbReference type="SUPFAM" id="SSF81442">
    <property type="entry name" value="Cytochrome c oxidase subunit I-like"/>
    <property type="match status" value="1"/>
</dbReference>
<feature type="region of interest" description="Disordered" evidence="1">
    <location>
        <begin position="1"/>
        <end position="23"/>
    </location>
</feature>
<evidence type="ECO:0000313" key="2">
    <source>
        <dbReference type="EMBL" id="MBB4691994.1"/>
    </source>
</evidence>
<dbReference type="Gene3D" id="1.20.210.10">
    <property type="entry name" value="Cytochrome c oxidase-like, subunit I domain"/>
    <property type="match status" value="1"/>
</dbReference>
<keyword evidence="3" id="KW-1185">Reference proteome</keyword>
<dbReference type="EMBL" id="JACHMF010000001">
    <property type="protein sequence ID" value="MBB4691994.1"/>
    <property type="molecule type" value="Genomic_DNA"/>
</dbReference>
<comment type="caution">
    <text evidence="2">The sequence shown here is derived from an EMBL/GenBank/DDBJ whole genome shotgun (WGS) entry which is preliminary data.</text>
</comment>
<sequence>MWSCDERRSVTVVSGQGGHPSRSWRRPRRYADYLPGDGFTTLNTVSTIGSFVLAATLPFLYNVWYSYRAGPLVTAQDPWGHGTPWNGRRRPNPRTR</sequence>
<evidence type="ECO:0000256" key="1">
    <source>
        <dbReference type="SAM" id="MobiDB-lite"/>
    </source>
</evidence>
<dbReference type="Proteomes" id="UP000542742">
    <property type="component" value="Unassembled WGS sequence"/>
</dbReference>
<organism evidence="2 3">
    <name type="scientific">Paractinoplanes abujensis</name>
    <dbReference type="NCBI Taxonomy" id="882441"/>
    <lineage>
        <taxon>Bacteria</taxon>
        <taxon>Bacillati</taxon>
        <taxon>Actinomycetota</taxon>
        <taxon>Actinomycetes</taxon>
        <taxon>Micromonosporales</taxon>
        <taxon>Micromonosporaceae</taxon>
        <taxon>Paractinoplanes</taxon>
    </lineage>
</organism>
<reference evidence="2 3" key="1">
    <citation type="submission" date="2020-08" db="EMBL/GenBank/DDBJ databases">
        <title>Sequencing the genomes of 1000 actinobacteria strains.</title>
        <authorList>
            <person name="Klenk H.-P."/>
        </authorList>
    </citation>
    <scope>NUCLEOTIDE SEQUENCE [LARGE SCALE GENOMIC DNA]</scope>
    <source>
        <strain evidence="2 3">DSM 45518</strain>
    </source>
</reference>